<keyword evidence="4" id="KW-1185">Reference proteome</keyword>
<dbReference type="EMBL" id="FQZO01000002">
    <property type="protein sequence ID" value="SHI99444.1"/>
    <property type="molecule type" value="Genomic_DNA"/>
</dbReference>
<dbReference type="Gene3D" id="3.60.110.10">
    <property type="entry name" value="Carbon-nitrogen hydrolase"/>
    <property type="match status" value="1"/>
</dbReference>
<dbReference type="RefSeq" id="WP_073006050.1">
    <property type="nucleotide sequence ID" value="NZ_FQZO01000002.1"/>
</dbReference>
<evidence type="ECO:0000313" key="3">
    <source>
        <dbReference type="EMBL" id="SHI99444.1"/>
    </source>
</evidence>
<comment type="similarity">
    <text evidence="1">Belongs to the carbon-nitrogen hydrolase superfamily. NIT1/NIT2 family.</text>
</comment>
<protein>
    <submittedName>
        <fullName evidence="3">Predicted amidohydrolase</fullName>
    </submittedName>
</protein>
<organism evidence="3 4">
    <name type="scientific">Clostridium amylolyticum</name>
    <dbReference type="NCBI Taxonomy" id="1121298"/>
    <lineage>
        <taxon>Bacteria</taxon>
        <taxon>Bacillati</taxon>
        <taxon>Bacillota</taxon>
        <taxon>Clostridia</taxon>
        <taxon>Eubacteriales</taxon>
        <taxon>Clostridiaceae</taxon>
        <taxon>Clostridium</taxon>
    </lineage>
</organism>
<dbReference type="SUPFAM" id="SSF56317">
    <property type="entry name" value="Carbon-nitrogen hydrolase"/>
    <property type="match status" value="1"/>
</dbReference>
<evidence type="ECO:0000313" key="4">
    <source>
        <dbReference type="Proteomes" id="UP000184080"/>
    </source>
</evidence>
<name>A0A1M6FP44_9CLOT</name>
<dbReference type="PANTHER" id="PTHR23088:SF27">
    <property type="entry name" value="DEAMINATED GLUTATHIONE AMIDASE"/>
    <property type="match status" value="1"/>
</dbReference>
<dbReference type="PROSITE" id="PS50263">
    <property type="entry name" value="CN_HYDROLASE"/>
    <property type="match status" value="1"/>
</dbReference>
<dbReference type="AlphaFoldDB" id="A0A1M6FP44"/>
<dbReference type="Pfam" id="PF00795">
    <property type="entry name" value="CN_hydrolase"/>
    <property type="match status" value="1"/>
</dbReference>
<dbReference type="InterPro" id="IPR003010">
    <property type="entry name" value="C-N_Hydrolase"/>
</dbReference>
<dbReference type="STRING" id="1121298.SAMN05444401_2022"/>
<gene>
    <name evidence="3" type="ORF">SAMN05444401_2022</name>
</gene>
<sequence length="265" mass="30518">MKLALGQFTTTWLEPTKNKENCLKLVEKAKDQLCNIIFFPEMTLTGFSWDIKSVINCISPKDTFNFFKEIALKYSMYIGFGSVEKENSKYYNSYTILSPKGIVISKYYKVHPFSPGKENLLISPGDSISFCPIDNITLSTFICYDLRFPEIFQIASKKSQLIIVASAWPNARKEHWLTLLKARAIENQCYIAGINSYGHDLENQYYSGDSVIINANGEILSCCSDKEDLLTADIKAEEVFNIRKKFNVNEDRKNHTYLKYYKQFI</sequence>
<dbReference type="InterPro" id="IPR036526">
    <property type="entry name" value="C-N_Hydrolase_sf"/>
</dbReference>
<reference evidence="3 4" key="1">
    <citation type="submission" date="2016-11" db="EMBL/GenBank/DDBJ databases">
        <authorList>
            <person name="Jaros S."/>
            <person name="Januszkiewicz K."/>
            <person name="Wedrychowicz H."/>
        </authorList>
    </citation>
    <scope>NUCLEOTIDE SEQUENCE [LARGE SCALE GENOMIC DNA]</scope>
    <source>
        <strain evidence="3 4">DSM 21864</strain>
    </source>
</reference>
<feature type="domain" description="CN hydrolase" evidence="2">
    <location>
        <begin position="1"/>
        <end position="236"/>
    </location>
</feature>
<dbReference type="Proteomes" id="UP000184080">
    <property type="component" value="Unassembled WGS sequence"/>
</dbReference>
<dbReference type="PANTHER" id="PTHR23088">
    <property type="entry name" value="NITRILASE-RELATED"/>
    <property type="match status" value="1"/>
</dbReference>
<proteinExistence type="inferred from homology"/>
<evidence type="ECO:0000256" key="1">
    <source>
        <dbReference type="ARBA" id="ARBA00010613"/>
    </source>
</evidence>
<keyword evidence="3" id="KW-0378">Hydrolase</keyword>
<accession>A0A1M6FP44</accession>
<dbReference type="GO" id="GO:0016787">
    <property type="term" value="F:hydrolase activity"/>
    <property type="evidence" value="ECO:0007669"/>
    <property type="project" value="UniProtKB-KW"/>
</dbReference>
<evidence type="ECO:0000259" key="2">
    <source>
        <dbReference type="PROSITE" id="PS50263"/>
    </source>
</evidence>